<dbReference type="Proteomes" id="UP001596233">
    <property type="component" value="Unassembled WGS sequence"/>
</dbReference>
<feature type="domain" description="HTH tetR-type" evidence="3">
    <location>
        <begin position="6"/>
        <end position="66"/>
    </location>
</feature>
<dbReference type="PANTHER" id="PTHR43479">
    <property type="entry name" value="ACREF/ENVCD OPERON REPRESSOR-RELATED"/>
    <property type="match status" value="1"/>
</dbReference>
<dbReference type="InterPro" id="IPR001647">
    <property type="entry name" value="HTH_TetR"/>
</dbReference>
<dbReference type="InterPro" id="IPR009057">
    <property type="entry name" value="Homeodomain-like_sf"/>
</dbReference>
<name>A0ABW1V3I8_9BACL</name>
<dbReference type="InterPro" id="IPR050624">
    <property type="entry name" value="HTH-type_Tx_Regulator"/>
</dbReference>
<dbReference type="PRINTS" id="PR00455">
    <property type="entry name" value="HTHTETR"/>
</dbReference>
<dbReference type="EMBL" id="JBHSTE010000002">
    <property type="protein sequence ID" value="MFC6332183.1"/>
    <property type="molecule type" value="Genomic_DNA"/>
</dbReference>
<sequence>MTATEQSTKQKIVATALDLFSIHGFTTVSVRDICKIVGIKESSLYYHFRNKEQILHTILHEAEQQTEILKLNFVNELNAQEKIEQASFVYAGVWYLEQYLLEDNMYKLIRMLTIEKQRNEQAAALYHKLLFTWPLEHQEQVFRYMMMSSLIEQDNAYVLAAEYQSLILFVFHKYFAGCEEITATITAAAKQELMMLLERFYNRYL</sequence>
<feature type="DNA-binding region" description="H-T-H motif" evidence="2">
    <location>
        <begin position="29"/>
        <end position="48"/>
    </location>
</feature>
<keyword evidence="5" id="KW-1185">Reference proteome</keyword>
<dbReference type="Gene3D" id="1.10.357.10">
    <property type="entry name" value="Tetracycline Repressor, domain 2"/>
    <property type="match status" value="1"/>
</dbReference>
<dbReference type="Pfam" id="PF00440">
    <property type="entry name" value="TetR_N"/>
    <property type="match status" value="1"/>
</dbReference>
<keyword evidence="1 2" id="KW-0238">DNA-binding</keyword>
<organism evidence="4 5">
    <name type="scientific">Paenibacillus septentrionalis</name>
    <dbReference type="NCBI Taxonomy" id="429342"/>
    <lineage>
        <taxon>Bacteria</taxon>
        <taxon>Bacillati</taxon>
        <taxon>Bacillota</taxon>
        <taxon>Bacilli</taxon>
        <taxon>Bacillales</taxon>
        <taxon>Paenibacillaceae</taxon>
        <taxon>Paenibacillus</taxon>
    </lineage>
</organism>
<evidence type="ECO:0000256" key="1">
    <source>
        <dbReference type="ARBA" id="ARBA00023125"/>
    </source>
</evidence>
<gene>
    <name evidence="4" type="ORF">ACFP56_06075</name>
</gene>
<dbReference type="PROSITE" id="PS50977">
    <property type="entry name" value="HTH_TETR_2"/>
    <property type="match status" value="1"/>
</dbReference>
<protein>
    <submittedName>
        <fullName evidence="4">TetR/AcrR family transcriptional regulator</fullName>
    </submittedName>
</protein>
<evidence type="ECO:0000256" key="2">
    <source>
        <dbReference type="PROSITE-ProRule" id="PRU00335"/>
    </source>
</evidence>
<evidence type="ECO:0000313" key="5">
    <source>
        <dbReference type="Proteomes" id="UP001596233"/>
    </source>
</evidence>
<reference evidence="5" key="1">
    <citation type="journal article" date="2019" name="Int. J. Syst. Evol. Microbiol.">
        <title>The Global Catalogue of Microorganisms (GCM) 10K type strain sequencing project: providing services to taxonomists for standard genome sequencing and annotation.</title>
        <authorList>
            <consortium name="The Broad Institute Genomics Platform"/>
            <consortium name="The Broad Institute Genome Sequencing Center for Infectious Disease"/>
            <person name="Wu L."/>
            <person name="Ma J."/>
        </authorList>
    </citation>
    <scope>NUCLEOTIDE SEQUENCE [LARGE SCALE GENOMIC DNA]</scope>
    <source>
        <strain evidence="5">PCU 280</strain>
    </source>
</reference>
<evidence type="ECO:0000259" key="3">
    <source>
        <dbReference type="PROSITE" id="PS50977"/>
    </source>
</evidence>
<dbReference type="PANTHER" id="PTHR43479:SF11">
    <property type="entry name" value="ACREF_ENVCD OPERON REPRESSOR-RELATED"/>
    <property type="match status" value="1"/>
</dbReference>
<accession>A0ABW1V3I8</accession>
<comment type="caution">
    <text evidence="4">The sequence shown here is derived from an EMBL/GenBank/DDBJ whole genome shotgun (WGS) entry which is preliminary data.</text>
</comment>
<dbReference type="RefSeq" id="WP_379232279.1">
    <property type="nucleotide sequence ID" value="NZ_JBHSTE010000002.1"/>
</dbReference>
<dbReference type="SUPFAM" id="SSF46689">
    <property type="entry name" value="Homeodomain-like"/>
    <property type="match status" value="1"/>
</dbReference>
<evidence type="ECO:0000313" key="4">
    <source>
        <dbReference type="EMBL" id="MFC6332183.1"/>
    </source>
</evidence>
<proteinExistence type="predicted"/>